<evidence type="ECO:0000313" key="8">
    <source>
        <dbReference type="EMBL" id="VVE51258.1"/>
    </source>
</evidence>
<feature type="domain" description="ABC transporter" evidence="7">
    <location>
        <begin position="13"/>
        <end position="242"/>
    </location>
</feature>
<evidence type="ECO:0000256" key="3">
    <source>
        <dbReference type="ARBA" id="ARBA00022475"/>
    </source>
</evidence>
<dbReference type="InterPro" id="IPR003593">
    <property type="entry name" value="AAA+_ATPase"/>
</dbReference>
<dbReference type="EMBL" id="CABPSB010000025">
    <property type="protein sequence ID" value="VVE51258.1"/>
    <property type="molecule type" value="Genomic_DNA"/>
</dbReference>
<dbReference type="PROSITE" id="PS50893">
    <property type="entry name" value="ABC_TRANSPORTER_2"/>
    <property type="match status" value="1"/>
</dbReference>
<keyword evidence="4" id="KW-0997">Cell inner membrane</keyword>
<dbReference type="RefSeq" id="WP_150671179.1">
    <property type="nucleotide sequence ID" value="NZ_CABPSB010000025.1"/>
</dbReference>
<dbReference type="InterPro" id="IPR017871">
    <property type="entry name" value="ABC_transporter-like_CS"/>
</dbReference>
<proteinExistence type="inferred from homology"/>
<dbReference type="PANTHER" id="PTHR42788">
    <property type="entry name" value="TAURINE IMPORT ATP-BINDING PROTEIN-RELATED"/>
    <property type="match status" value="1"/>
</dbReference>
<evidence type="ECO:0000313" key="9">
    <source>
        <dbReference type="Proteomes" id="UP000406256"/>
    </source>
</evidence>
<dbReference type="GO" id="GO:0016887">
    <property type="term" value="F:ATP hydrolysis activity"/>
    <property type="evidence" value="ECO:0007669"/>
    <property type="project" value="InterPro"/>
</dbReference>
<dbReference type="OrthoDB" id="8683598at2"/>
<keyword evidence="5" id="KW-0547">Nucleotide-binding</keyword>
<dbReference type="PROSITE" id="PS00211">
    <property type="entry name" value="ABC_TRANSPORTER_1"/>
    <property type="match status" value="1"/>
</dbReference>
<protein>
    <submittedName>
        <fullName evidence="8">Nitrate ABC transporter ATP-binding protein</fullName>
    </submittedName>
</protein>
<organism evidence="8 9">
    <name type="scientific">Pandoraea anhela</name>
    <dbReference type="NCBI Taxonomy" id="2508295"/>
    <lineage>
        <taxon>Bacteria</taxon>
        <taxon>Pseudomonadati</taxon>
        <taxon>Pseudomonadota</taxon>
        <taxon>Betaproteobacteria</taxon>
        <taxon>Burkholderiales</taxon>
        <taxon>Burkholderiaceae</taxon>
        <taxon>Pandoraea</taxon>
    </lineage>
</organism>
<sequence>MAEVTTSGVKGSIVIDHATKRWRDRMAVENISLKLPAGSFTAFIGPSGCGKSTILNMVAGLEQPSDGYVFVSGRQVAGPTTDTALLFQTYNLFPWMTALGNVAFALENRGLPKEDARKSAMTLLERVGLGRFANCTPSELSGGMKQRVALVRAFSTEPSVLLLDEPFGALDIQTRRMMHSYLLATWRDTHATVLMVTHDLSEALALADRVVLMSGTPGRITEIVTIPDAFPRDISSNEFQVLRDRLDNHLSSSASLSEFNA</sequence>
<evidence type="ECO:0000256" key="4">
    <source>
        <dbReference type="ARBA" id="ARBA00022519"/>
    </source>
</evidence>
<dbReference type="InterPro" id="IPR027417">
    <property type="entry name" value="P-loop_NTPase"/>
</dbReference>
<dbReference type="CDD" id="cd03293">
    <property type="entry name" value="ABC_NrtD_SsuB_transporters"/>
    <property type="match status" value="1"/>
</dbReference>
<dbReference type="AlphaFoldDB" id="A0A5E4YS97"/>
<gene>
    <name evidence="8" type="ORF">PAN31108_04714</name>
</gene>
<evidence type="ECO:0000256" key="1">
    <source>
        <dbReference type="ARBA" id="ARBA00005417"/>
    </source>
</evidence>
<dbReference type="Gene3D" id="3.40.50.300">
    <property type="entry name" value="P-loop containing nucleotide triphosphate hydrolases"/>
    <property type="match status" value="1"/>
</dbReference>
<name>A0A5E4YS97_9BURK</name>
<dbReference type="InterPro" id="IPR003439">
    <property type="entry name" value="ABC_transporter-like_ATP-bd"/>
</dbReference>
<evidence type="ECO:0000259" key="7">
    <source>
        <dbReference type="PROSITE" id="PS50893"/>
    </source>
</evidence>
<dbReference type="PANTHER" id="PTHR42788:SF13">
    <property type="entry name" value="ALIPHATIC SULFONATES IMPORT ATP-BINDING PROTEIN SSUB"/>
    <property type="match status" value="1"/>
</dbReference>
<dbReference type="InterPro" id="IPR050166">
    <property type="entry name" value="ABC_transporter_ATP-bind"/>
</dbReference>
<keyword evidence="6 8" id="KW-0067">ATP-binding</keyword>
<dbReference type="SUPFAM" id="SSF52540">
    <property type="entry name" value="P-loop containing nucleoside triphosphate hydrolases"/>
    <property type="match status" value="1"/>
</dbReference>
<comment type="similarity">
    <text evidence="1">Belongs to the ABC transporter superfamily.</text>
</comment>
<keyword evidence="2" id="KW-0813">Transport</keyword>
<keyword evidence="9" id="KW-1185">Reference proteome</keyword>
<dbReference type="Pfam" id="PF00005">
    <property type="entry name" value="ABC_tran"/>
    <property type="match status" value="1"/>
</dbReference>
<keyword evidence="3" id="KW-1003">Cell membrane</keyword>
<evidence type="ECO:0000256" key="2">
    <source>
        <dbReference type="ARBA" id="ARBA00022448"/>
    </source>
</evidence>
<reference evidence="8 9" key="1">
    <citation type="submission" date="2019-08" db="EMBL/GenBank/DDBJ databases">
        <authorList>
            <person name="Peeters C."/>
        </authorList>
    </citation>
    <scope>NUCLEOTIDE SEQUENCE [LARGE SCALE GENOMIC DNA]</scope>
    <source>
        <strain evidence="8 9">LMG 31108</strain>
    </source>
</reference>
<evidence type="ECO:0000256" key="5">
    <source>
        <dbReference type="ARBA" id="ARBA00022741"/>
    </source>
</evidence>
<evidence type="ECO:0000256" key="6">
    <source>
        <dbReference type="ARBA" id="ARBA00022840"/>
    </source>
</evidence>
<dbReference type="SMART" id="SM00382">
    <property type="entry name" value="AAA"/>
    <property type="match status" value="1"/>
</dbReference>
<accession>A0A5E4YS97</accession>
<keyword evidence="4" id="KW-0472">Membrane</keyword>
<dbReference type="GO" id="GO:0005524">
    <property type="term" value="F:ATP binding"/>
    <property type="evidence" value="ECO:0007669"/>
    <property type="project" value="UniProtKB-KW"/>
</dbReference>
<dbReference type="Proteomes" id="UP000406256">
    <property type="component" value="Unassembled WGS sequence"/>
</dbReference>